<comment type="miscellaneous">
    <text evidence="8">This function is generally fulfilled by the C-terminal part of HisG, which is missing in some bacteria such as this one.</text>
</comment>
<dbReference type="Gene3D" id="3.30.930.10">
    <property type="entry name" value="Bira Bifunctional Protein, Domain 2"/>
    <property type="match status" value="1"/>
</dbReference>
<feature type="binding site" evidence="9">
    <location>
        <position position="109"/>
    </location>
    <ligand>
        <name>L-histidine</name>
        <dbReference type="ChEBI" id="CHEBI:57595"/>
    </ligand>
</feature>
<keyword evidence="11" id="KW-0328">Glycosyltransferase</keyword>
<dbReference type="PROSITE" id="PS50862">
    <property type="entry name" value="AA_TRNA_LIGASE_II"/>
    <property type="match status" value="1"/>
</dbReference>
<dbReference type="EMBL" id="ASSJ01000079">
    <property type="protein sequence ID" value="ERN40325.1"/>
    <property type="molecule type" value="Genomic_DNA"/>
</dbReference>
<feature type="binding site" evidence="9">
    <location>
        <begin position="79"/>
        <end position="81"/>
    </location>
    <ligand>
        <name>L-histidine</name>
        <dbReference type="ChEBI" id="CHEBI:57595"/>
    </ligand>
</feature>
<dbReference type="InParanoid" id="U5DKS4"/>
<evidence type="ECO:0000259" key="10">
    <source>
        <dbReference type="PROSITE" id="PS50862"/>
    </source>
</evidence>
<evidence type="ECO:0000256" key="4">
    <source>
        <dbReference type="ARBA" id="ARBA00011496"/>
    </source>
</evidence>
<keyword evidence="11" id="KW-0808">Transferase</keyword>
<keyword evidence="8" id="KW-0028">Amino-acid biosynthesis</keyword>
<evidence type="ECO:0000256" key="7">
    <source>
        <dbReference type="ARBA" id="ARBA00025246"/>
    </source>
</evidence>
<evidence type="ECO:0000313" key="12">
    <source>
        <dbReference type="Proteomes" id="UP000016960"/>
    </source>
</evidence>
<comment type="subunit">
    <text evidence="4 8">Heteromultimer composed of HisG and HisZ subunits.</text>
</comment>
<dbReference type="SUPFAM" id="SSF55681">
    <property type="entry name" value="Class II aaRS and biotin synthetases"/>
    <property type="match status" value="1"/>
</dbReference>
<dbReference type="InterPro" id="IPR004516">
    <property type="entry name" value="HisRS/HisZ"/>
</dbReference>
<evidence type="ECO:0000256" key="2">
    <source>
        <dbReference type="ARBA" id="ARBA00004667"/>
    </source>
</evidence>
<dbReference type="GO" id="GO:0006427">
    <property type="term" value="P:histidyl-tRNA aminoacylation"/>
    <property type="evidence" value="ECO:0007669"/>
    <property type="project" value="TreeGrafter"/>
</dbReference>
<feature type="binding site" evidence="9">
    <location>
        <position position="127"/>
    </location>
    <ligand>
        <name>L-histidine</name>
        <dbReference type="ChEBI" id="CHEBI:57595"/>
    </ligand>
</feature>
<dbReference type="CDD" id="cd00773">
    <property type="entry name" value="HisRS-like_core"/>
    <property type="match status" value="1"/>
</dbReference>
<name>U5DKS4_9CHRO</name>
<gene>
    <name evidence="8" type="primary">hisZ</name>
    <name evidence="11" type="ORF">KR51_00032740</name>
</gene>
<dbReference type="NCBIfam" id="NF008940">
    <property type="entry name" value="PRK12292.2-3"/>
    <property type="match status" value="1"/>
</dbReference>
<feature type="binding site" evidence="9">
    <location>
        <position position="123"/>
    </location>
    <ligand>
        <name>L-histidine</name>
        <dbReference type="ChEBI" id="CHEBI:57595"/>
    </ligand>
</feature>
<dbReference type="GO" id="GO:0016757">
    <property type="term" value="F:glycosyltransferase activity"/>
    <property type="evidence" value="ECO:0007669"/>
    <property type="project" value="UniProtKB-KW"/>
</dbReference>
<keyword evidence="12" id="KW-1185">Reference proteome</keyword>
<accession>U5DKS4</accession>
<reference evidence="11 12" key="1">
    <citation type="submission" date="2013-05" db="EMBL/GenBank/DDBJ databases">
        <title>Draft genome sequence of Rubidibacter lacunae KORDI 51-2.</title>
        <authorList>
            <person name="Choi D.H."/>
            <person name="Noh J.H."/>
            <person name="Kwon K.-K."/>
            <person name="Lee J.-H."/>
            <person name="Ryu J.-Y."/>
        </authorList>
    </citation>
    <scope>NUCLEOTIDE SEQUENCE [LARGE SCALE GENOMIC DNA]</scope>
    <source>
        <strain evidence="11 12">KORDI 51-2</strain>
    </source>
</reference>
<evidence type="ECO:0000256" key="9">
    <source>
        <dbReference type="PIRSR" id="PIRSR001549-1"/>
    </source>
</evidence>
<organism evidence="11 12">
    <name type="scientific">Rubidibacter lacunae KORDI 51-2</name>
    <dbReference type="NCBI Taxonomy" id="582515"/>
    <lineage>
        <taxon>Bacteria</taxon>
        <taxon>Bacillati</taxon>
        <taxon>Cyanobacteriota</taxon>
        <taxon>Cyanophyceae</taxon>
        <taxon>Oscillatoriophycideae</taxon>
        <taxon>Chroococcales</taxon>
        <taxon>Aphanothecaceae</taxon>
        <taxon>Rubidibacter</taxon>
    </lineage>
</organism>
<evidence type="ECO:0000256" key="3">
    <source>
        <dbReference type="ARBA" id="ARBA00005539"/>
    </source>
</evidence>
<feature type="binding site" evidence="9">
    <location>
        <begin position="267"/>
        <end position="268"/>
    </location>
    <ligand>
        <name>L-histidine</name>
        <dbReference type="ChEBI" id="CHEBI:57595"/>
    </ligand>
</feature>
<comment type="function">
    <text evidence="7 8">Required for the first step of histidine biosynthesis. May allow the feedback regulation of ATP phosphoribosyltransferase activity by histidine.</text>
</comment>
<comment type="subcellular location">
    <subcellularLocation>
        <location evidence="1 8">Cytoplasm</location>
    </subcellularLocation>
</comment>
<proteinExistence type="inferred from homology"/>
<dbReference type="InterPro" id="IPR006195">
    <property type="entry name" value="aa-tRNA-synth_II"/>
</dbReference>
<dbReference type="InterPro" id="IPR041715">
    <property type="entry name" value="HisRS-like_core"/>
</dbReference>
<comment type="pathway">
    <text evidence="2 8">Amino-acid biosynthesis; L-histidine biosynthesis; L-histidine from 5-phospho-alpha-D-ribose 1-diphosphate: step 1/9.</text>
</comment>
<dbReference type="OrthoDB" id="9800814at2"/>
<dbReference type="PANTHER" id="PTHR43707">
    <property type="entry name" value="HISTIDYL-TRNA SYNTHETASE"/>
    <property type="match status" value="1"/>
</dbReference>
<evidence type="ECO:0000256" key="6">
    <source>
        <dbReference type="ARBA" id="ARBA00022490"/>
    </source>
</evidence>
<dbReference type="PANTHER" id="PTHR43707:SF1">
    <property type="entry name" value="HISTIDINE--TRNA LIGASE, MITOCHONDRIAL-RELATED"/>
    <property type="match status" value="1"/>
</dbReference>
<protein>
    <recommendedName>
        <fullName evidence="5 8">ATP phosphoribosyltransferase regulatory subunit</fullName>
    </recommendedName>
</protein>
<dbReference type="GO" id="GO:0000105">
    <property type="term" value="P:L-histidine biosynthetic process"/>
    <property type="evidence" value="ECO:0007669"/>
    <property type="project" value="UniProtKB-UniRule"/>
</dbReference>
<comment type="similarity">
    <text evidence="3 8">Belongs to the class-II aminoacyl-tRNA synthetase family. HisZ subfamily.</text>
</comment>
<dbReference type="GO" id="GO:0004821">
    <property type="term" value="F:histidine-tRNA ligase activity"/>
    <property type="evidence" value="ECO:0007669"/>
    <property type="project" value="TreeGrafter"/>
</dbReference>
<evidence type="ECO:0000313" key="11">
    <source>
        <dbReference type="EMBL" id="ERN40325.1"/>
    </source>
</evidence>
<evidence type="ECO:0000256" key="8">
    <source>
        <dbReference type="HAMAP-Rule" id="MF_00125"/>
    </source>
</evidence>
<feature type="domain" description="Aminoacyl-transfer RNA synthetases class-II family profile" evidence="10">
    <location>
        <begin position="29"/>
        <end position="341"/>
    </location>
</feature>
<dbReference type="InterPro" id="IPR045864">
    <property type="entry name" value="aa-tRNA-synth_II/BPL/LPL"/>
</dbReference>
<evidence type="ECO:0000256" key="5">
    <source>
        <dbReference type="ARBA" id="ARBA00020397"/>
    </source>
</evidence>
<dbReference type="HAMAP" id="MF_00125">
    <property type="entry name" value="HisZ"/>
    <property type="match status" value="1"/>
</dbReference>
<dbReference type="Pfam" id="PF13393">
    <property type="entry name" value="tRNA-synt_His"/>
    <property type="match status" value="1"/>
</dbReference>
<dbReference type="UniPathway" id="UPA00031">
    <property type="reaction ID" value="UER00006"/>
</dbReference>
<dbReference type="GO" id="GO:0005737">
    <property type="term" value="C:cytoplasm"/>
    <property type="evidence" value="ECO:0007669"/>
    <property type="project" value="UniProtKB-SubCell"/>
</dbReference>
<evidence type="ECO:0000256" key="1">
    <source>
        <dbReference type="ARBA" id="ARBA00004496"/>
    </source>
</evidence>
<dbReference type="STRING" id="582515.KR51_00032740"/>
<dbReference type="InterPro" id="IPR004517">
    <property type="entry name" value="HisZ"/>
</dbReference>
<comment type="caution">
    <text evidence="11">The sequence shown here is derived from an EMBL/GenBank/DDBJ whole genome shotgun (WGS) entry which is preliminary data.</text>
</comment>
<dbReference type="RefSeq" id="WP_022608877.1">
    <property type="nucleotide sequence ID" value="NZ_ASSJ01000079.1"/>
</dbReference>
<dbReference type="PATRIC" id="fig|582515.4.peg.3675"/>
<dbReference type="PIRSF" id="PIRSF001549">
    <property type="entry name" value="His-tRNA_synth"/>
    <property type="match status" value="1"/>
</dbReference>
<dbReference type="AlphaFoldDB" id="U5DKS4"/>
<dbReference type="eggNOG" id="COG3705">
    <property type="taxonomic scope" value="Bacteria"/>
</dbReference>
<dbReference type="FunCoup" id="U5DKS4">
    <property type="interactions" value="84"/>
</dbReference>
<dbReference type="NCBIfam" id="TIGR00443">
    <property type="entry name" value="hisZ_biosyn_reg"/>
    <property type="match status" value="1"/>
</dbReference>
<keyword evidence="6 8" id="KW-0963">Cytoplasm</keyword>
<dbReference type="Proteomes" id="UP000016960">
    <property type="component" value="Unassembled WGS sequence"/>
</dbReference>
<sequence length="407" mass="44826">MTATPQPPASARDWLPLEVEQKLWIGDRLQQVFRQWGYQRVVTSTLERLETLEAGGAIQPQTVIQVQDISEGILGLRPELTASLARACMARMANKSSPLRLYYASNVFRRSVSHHGRQVEFYQLGVELLGAGSVLADAEVLLLAIACVQAVGLPNWQIVLGEASLTRALLQPFPEQLRSRVRYCLAHLDRVTLAQLPLDPSLLDRALRLFDLRGRPAEVLQRVAGLELDVEARAATERLKSLIEILAQTTTEVTLLLDLSLVQTIDYYTGATFEVAVQTATGARVLGSGGRYDRLLELYHPRGERRAGMGFAFGLEELHAALLPTQQLPQMAATSDWLVVPLESAAEVAAFKRARALRQTTPTSKVELELDASTQAEARDRARICGIKNIVWVGADGSFETEAIAVQ</sequence>
<keyword evidence="8" id="KW-0368">Histidine biosynthesis</keyword>